<reference evidence="3" key="1">
    <citation type="submission" date="2017-02" db="EMBL/GenBank/DDBJ databases">
        <authorList>
            <person name="Varghese N."/>
            <person name="Submissions S."/>
        </authorList>
    </citation>
    <scope>NUCLEOTIDE SEQUENCE [LARGE SCALE GENOMIC DNA]</scope>
    <source>
        <strain evidence="3">ATCC BAA-34</strain>
    </source>
</reference>
<sequence length="264" mass="30515">MDLTGFFQALTSIFPFLPKVYNAVVIDYTSLLLVFFWFVAAAFSFYFSLNNSRIWTSISIGFFLLFWSQSYQLNPWHETFTVMIAVHYMIGTVAILVISHGIQEYFVFTRTLEITGSKKTIYIGTAAILAFTILVVSLNPKPSLYVLRNYRMMNNTVWFYLCIINIYTIFKIYKEMKDSPIANGILSFGVVFIFALIWKGAGLYLMMYQWDKPWLDIIEFDGISTDIALHQGKVDIAKSLFKTFNFLTSFSVAGTFAYLFKLLR</sequence>
<name>A0A1T4PY12_9BACT</name>
<feature type="transmembrane region" description="Helical" evidence="1">
    <location>
        <begin position="79"/>
        <end position="99"/>
    </location>
</feature>
<dbReference type="AlphaFoldDB" id="A0A1T4PY12"/>
<keyword evidence="1" id="KW-0472">Membrane</keyword>
<organism evidence="2 3">
    <name type="scientific">Trichlorobacter thiogenes</name>
    <dbReference type="NCBI Taxonomy" id="115783"/>
    <lineage>
        <taxon>Bacteria</taxon>
        <taxon>Pseudomonadati</taxon>
        <taxon>Thermodesulfobacteriota</taxon>
        <taxon>Desulfuromonadia</taxon>
        <taxon>Geobacterales</taxon>
        <taxon>Geobacteraceae</taxon>
        <taxon>Trichlorobacter</taxon>
    </lineage>
</organism>
<feature type="transmembrane region" description="Helical" evidence="1">
    <location>
        <begin position="185"/>
        <end position="206"/>
    </location>
</feature>
<feature type="transmembrane region" description="Helical" evidence="1">
    <location>
        <begin position="120"/>
        <end position="137"/>
    </location>
</feature>
<accession>A0A1T4PY12</accession>
<evidence type="ECO:0000313" key="3">
    <source>
        <dbReference type="Proteomes" id="UP000190102"/>
    </source>
</evidence>
<evidence type="ECO:0000313" key="2">
    <source>
        <dbReference type="EMBL" id="SJZ96206.1"/>
    </source>
</evidence>
<gene>
    <name evidence="2" type="ORF">SAMN02745119_02140</name>
</gene>
<evidence type="ECO:0000256" key="1">
    <source>
        <dbReference type="SAM" id="Phobius"/>
    </source>
</evidence>
<feature type="transmembrane region" description="Helical" evidence="1">
    <location>
        <begin position="244"/>
        <end position="263"/>
    </location>
</feature>
<dbReference type="STRING" id="115783.SAMN02745119_02140"/>
<keyword evidence="1" id="KW-1133">Transmembrane helix</keyword>
<feature type="transmembrane region" description="Helical" evidence="1">
    <location>
        <begin position="157"/>
        <end position="173"/>
    </location>
</feature>
<dbReference type="Proteomes" id="UP000190102">
    <property type="component" value="Unassembled WGS sequence"/>
</dbReference>
<feature type="transmembrane region" description="Helical" evidence="1">
    <location>
        <begin position="54"/>
        <end position="73"/>
    </location>
</feature>
<proteinExistence type="predicted"/>
<keyword evidence="3" id="KW-1185">Reference proteome</keyword>
<feature type="transmembrane region" description="Helical" evidence="1">
    <location>
        <begin position="20"/>
        <end position="47"/>
    </location>
</feature>
<protein>
    <submittedName>
        <fullName evidence="2">Uncharacterized protein</fullName>
    </submittedName>
</protein>
<dbReference type="EMBL" id="FUWR01000011">
    <property type="protein sequence ID" value="SJZ96206.1"/>
    <property type="molecule type" value="Genomic_DNA"/>
</dbReference>
<dbReference type="OrthoDB" id="5393251at2"/>
<keyword evidence="1" id="KW-0812">Transmembrane</keyword>
<dbReference type="RefSeq" id="WP_078790419.1">
    <property type="nucleotide sequence ID" value="NZ_FUWR01000011.1"/>
</dbReference>